<feature type="compositionally biased region" description="Basic and acidic residues" evidence="1">
    <location>
        <begin position="319"/>
        <end position="333"/>
    </location>
</feature>
<evidence type="ECO:0000313" key="2">
    <source>
        <dbReference type="EMBL" id="KAE9630438.1"/>
    </source>
</evidence>
<feature type="compositionally biased region" description="Low complexity" evidence="1">
    <location>
        <begin position="205"/>
        <end position="214"/>
    </location>
</feature>
<reference evidence="2 3" key="1">
    <citation type="submission" date="2019-12" db="EMBL/GenBank/DDBJ databases">
        <authorList>
            <person name="Zhang Y.-J."/>
        </authorList>
    </citation>
    <scope>NUCLEOTIDE SEQUENCE [LARGE SCALE GENOMIC DNA]</scope>
    <source>
        <strain evidence="2 3">H18S-6</strain>
    </source>
</reference>
<name>A0A6A4RB85_9RHOB</name>
<feature type="compositionally biased region" description="Low complexity" evidence="1">
    <location>
        <begin position="449"/>
        <end position="460"/>
    </location>
</feature>
<feature type="region of interest" description="Disordered" evidence="1">
    <location>
        <begin position="139"/>
        <end position="214"/>
    </location>
</feature>
<gene>
    <name evidence="2" type="ORF">GP644_08535</name>
</gene>
<feature type="compositionally biased region" description="Basic and acidic residues" evidence="1">
    <location>
        <begin position="297"/>
        <end position="309"/>
    </location>
</feature>
<evidence type="ECO:0000313" key="3">
    <source>
        <dbReference type="Proteomes" id="UP000441586"/>
    </source>
</evidence>
<evidence type="ECO:0000256" key="1">
    <source>
        <dbReference type="SAM" id="MobiDB-lite"/>
    </source>
</evidence>
<feature type="compositionally biased region" description="Basic and acidic residues" evidence="1">
    <location>
        <begin position="496"/>
        <end position="506"/>
    </location>
</feature>
<feature type="compositionally biased region" description="Acidic residues" evidence="1">
    <location>
        <begin position="190"/>
        <end position="204"/>
    </location>
</feature>
<comment type="caution">
    <text evidence="2">The sequence shown here is derived from an EMBL/GenBank/DDBJ whole genome shotgun (WGS) entry which is preliminary data.</text>
</comment>
<feature type="region of interest" description="Disordered" evidence="1">
    <location>
        <begin position="276"/>
        <end position="406"/>
    </location>
</feature>
<feature type="compositionally biased region" description="Basic and acidic residues" evidence="1">
    <location>
        <begin position="585"/>
        <end position="594"/>
    </location>
</feature>
<proteinExistence type="predicted"/>
<protein>
    <submittedName>
        <fullName evidence="2">Chemotaxis protein CheA</fullName>
    </submittedName>
</protein>
<organism evidence="2 3">
    <name type="scientific">Parasedimentitalea maritima</name>
    <dbReference type="NCBI Taxonomy" id="2578117"/>
    <lineage>
        <taxon>Bacteria</taxon>
        <taxon>Pseudomonadati</taxon>
        <taxon>Pseudomonadota</taxon>
        <taxon>Alphaproteobacteria</taxon>
        <taxon>Rhodobacterales</taxon>
        <taxon>Paracoccaceae</taxon>
        <taxon>Parasedimentitalea</taxon>
    </lineage>
</organism>
<feature type="compositionally biased region" description="Low complexity" evidence="1">
    <location>
        <begin position="168"/>
        <end position="188"/>
    </location>
</feature>
<feature type="region of interest" description="Disordered" evidence="1">
    <location>
        <begin position="555"/>
        <end position="611"/>
    </location>
</feature>
<dbReference type="RefSeq" id="WP_158978733.1">
    <property type="nucleotide sequence ID" value="NZ_WSFO01000004.1"/>
</dbReference>
<dbReference type="PROSITE" id="PS51257">
    <property type="entry name" value="PROKAR_LIPOPROTEIN"/>
    <property type="match status" value="1"/>
</dbReference>
<accession>A0A6A4RB85</accession>
<dbReference type="EMBL" id="WSFO01000004">
    <property type="protein sequence ID" value="KAE9630438.1"/>
    <property type="molecule type" value="Genomic_DNA"/>
</dbReference>
<sequence>MVQNNKVLTVSYGTFSCTLEGFEDSFDTMKAIAEYFRDLASDDRYFGAEPPQPDAEMLTRIAQREVSRQVEARTSDGAIHLRAAESTEPVKPATAPVTPAVEPIEPAPQAAEAPEKPAEVTPEVTAPKATAEVIIEEAPATPAEAAEAAEDSVATKSEDETAVEDPVDLTAVAAAAAAPEAASLPTAEDLVADEPEVEQPDASEDSSPAADSIAAKLQRIRAVVAQAPRDEEFSEDQHAENFIQESAVDIAAAMRLDDEAELAADEASQDQVEIAQALDLIDQRQADSSEDQPTAEVETKIEAETKPAPDLESPVEPEVSEKIEQAAEVKTDPEPEVDIAAATTSAVEAKTDVEEDNSLFEGVEKQDSTSDSQSEDANILAEVSKHVEPAETAAETPAQKGPRRARIVRVKRAVIDDAVKSGALEEVAEEPVQPAPETSLSDADEAELLQELAAVEAELLANDDTPEPIDETKQEIAGDPAPAPAPSPVAETPDSDVSRLMDAADEKLEDPELSSSRETYDHLRAAMAAALADRAAGGSTGVTNSDEDYRNDLASVVRPRRPTAAKGGAPRPAPAQRPAPLKLVAEQRIDEAPEKSNGPVRPRRVASAQADDAAFADKGHEGGFAAYALESGAVELYELLEAAASYMSFVEGREHFSRPQLMNKVKLLDSAEFNREDGLRSFGQLLREGKIEKTNSGHFTASGQIGFRPDERVAG</sequence>
<dbReference type="AlphaFoldDB" id="A0A6A4RB85"/>
<dbReference type="Proteomes" id="UP000441586">
    <property type="component" value="Unassembled WGS sequence"/>
</dbReference>
<feature type="region of interest" description="Disordered" evidence="1">
    <location>
        <begin position="419"/>
        <end position="516"/>
    </location>
</feature>